<comment type="caution">
    <text evidence="2">The sequence shown here is derived from an EMBL/GenBank/DDBJ whole genome shotgun (WGS) entry which is preliminary data.</text>
</comment>
<proteinExistence type="predicted"/>
<feature type="non-terminal residue" evidence="2">
    <location>
        <position position="44"/>
    </location>
</feature>
<organism evidence="2 3">
    <name type="scientific">Burkholderia stagnalis</name>
    <dbReference type="NCBI Taxonomy" id="1503054"/>
    <lineage>
        <taxon>Bacteria</taxon>
        <taxon>Pseudomonadati</taxon>
        <taxon>Pseudomonadota</taxon>
        <taxon>Betaproteobacteria</taxon>
        <taxon>Burkholderiales</taxon>
        <taxon>Burkholderiaceae</taxon>
        <taxon>Burkholderia</taxon>
        <taxon>Burkholderia cepacia complex</taxon>
    </lineage>
</organism>
<gene>
    <name evidence="2" type="ORF">F7R25_25340</name>
</gene>
<accession>A0A6L3MS30</accession>
<feature type="region of interest" description="Disordered" evidence="1">
    <location>
        <begin position="1"/>
        <end position="44"/>
    </location>
</feature>
<reference evidence="2 3" key="1">
    <citation type="submission" date="2019-09" db="EMBL/GenBank/DDBJ databases">
        <title>Draft genome sequences of 48 bacterial type strains from the CCUG.</title>
        <authorList>
            <person name="Tunovic T."/>
            <person name="Pineiro-Iglesias B."/>
            <person name="Unosson C."/>
            <person name="Inganas E."/>
            <person name="Ohlen M."/>
            <person name="Cardew S."/>
            <person name="Jensie-Markopoulos S."/>
            <person name="Salva-Serra F."/>
            <person name="Jaen-Luchoro D."/>
            <person name="Karlsson R."/>
            <person name="Svensson-Stadler L."/>
            <person name="Chun J."/>
            <person name="Moore E."/>
        </authorList>
    </citation>
    <scope>NUCLEOTIDE SEQUENCE [LARGE SCALE GENOMIC DNA]</scope>
    <source>
        <strain evidence="2 3">CCUG 65686</strain>
    </source>
</reference>
<feature type="compositionally biased region" description="Pro residues" evidence="1">
    <location>
        <begin position="22"/>
        <end position="32"/>
    </location>
</feature>
<dbReference type="Proteomes" id="UP000473470">
    <property type="component" value="Unassembled WGS sequence"/>
</dbReference>
<evidence type="ECO:0000313" key="3">
    <source>
        <dbReference type="Proteomes" id="UP000473470"/>
    </source>
</evidence>
<evidence type="ECO:0000256" key="1">
    <source>
        <dbReference type="SAM" id="MobiDB-lite"/>
    </source>
</evidence>
<protein>
    <submittedName>
        <fullName evidence="2">DNA mismatch repair protein MutS</fullName>
    </submittedName>
</protein>
<dbReference type="EMBL" id="VZOK01000046">
    <property type="protein sequence ID" value="KAB0634844.1"/>
    <property type="molecule type" value="Genomic_DNA"/>
</dbReference>
<evidence type="ECO:0000313" key="2">
    <source>
        <dbReference type="EMBL" id="KAB0634844.1"/>
    </source>
</evidence>
<sequence>MAKNQPHPSDPAKRQAAARPQPTAPAAPPAPEPAALRGQGLAGL</sequence>
<name>A0A6L3MS30_9BURK</name>
<dbReference type="AlphaFoldDB" id="A0A6L3MS30"/>